<comment type="caution">
    <text evidence="1">The sequence shown here is derived from an EMBL/GenBank/DDBJ whole genome shotgun (WGS) entry which is preliminary data.</text>
</comment>
<dbReference type="OrthoDB" id="2625437at2"/>
<dbReference type="Proteomes" id="UP000215596">
    <property type="component" value="Unassembled WGS sequence"/>
</dbReference>
<sequence length="67" mass="7580">MAHSRLCTACRVPLSSDDVGIYLKLVSRTAQQFLCIDCLGVKLNCGREPIEKLIRYFRESGNCALFR</sequence>
<evidence type="ECO:0000313" key="1">
    <source>
        <dbReference type="EMBL" id="PAD71413.1"/>
    </source>
</evidence>
<name>A0A268EE64_9BACL</name>
<dbReference type="EMBL" id="NPBY01000102">
    <property type="protein sequence ID" value="PAD71413.1"/>
    <property type="molecule type" value="Genomic_DNA"/>
</dbReference>
<protein>
    <submittedName>
        <fullName evidence="1">Uncharacterized protein</fullName>
    </submittedName>
</protein>
<dbReference type="AlphaFoldDB" id="A0A268EE64"/>
<evidence type="ECO:0000313" key="2">
    <source>
        <dbReference type="Proteomes" id="UP000215596"/>
    </source>
</evidence>
<accession>A0A268EE64</accession>
<organism evidence="1 2">
    <name type="scientific">Paenibacillus campinasensis</name>
    <dbReference type="NCBI Taxonomy" id="66347"/>
    <lineage>
        <taxon>Bacteria</taxon>
        <taxon>Bacillati</taxon>
        <taxon>Bacillota</taxon>
        <taxon>Bacilli</taxon>
        <taxon>Bacillales</taxon>
        <taxon>Paenibacillaceae</taxon>
        <taxon>Paenibacillus</taxon>
    </lineage>
</organism>
<gene>
    <name evidence="1" type="ORF">CHH67_24440</name>
</gene>
<proteinExistence type="predicted"/>
<reference evidence="1 2" key="1">
    <citation type="submission" date="2017-07" db="EMBL/GenBank/DDBJ databases">
        <title>Isolation and whole genome analysis of endospore-forming bacteria from heroin.</title>
        <authorList>
            <person name="Kalinowski J."/>
            <person name="Ahrens B."/>
            <person name="Al-Dilaimi A."/>
            <person name="Winkler A."/>
            <person name="Wibberg D."/>
            <person name="Schleenbecker U."/>
            <person name="Ruckert C."/>
            <person name="Wolfel R."/>
            <person name="Grass G."/>
        </authorList>
    </citation>
    <scope>NUCLEOTIDE SEQUENCE [LARGE SCALE GENOMIC DNA]</scope>
    <source>
        <strain evidence="1 2">7537-G1</strain>
    </source>
</reference>